<dbReference type="Pfam" id="PF12937">
    <property type="entry name" value="F-box-like"/>
    <property type="match status" value="1"/>
</dbReference>
<dbReference type="CDD" id="cd22165">
    <property type="entry name" value="F-box_AtSKIP22-like"/>
    <property type="match status" value="1"/>
</dbReference>
<accession>A0AAV5K8A4</accession>
<keyword evidence="3" id="KW-1185">Reference proteome</keyword>
<organism evidence="2 3">
    <name type="scientific">Rubroshorea leprosula</name>
    <dbReference type="NCBI Taxonomy" id="152421"/>
    <lineage>
        <taxon>Eukaryota</taxon>
        <taxon>Viridiplantae</taxon>
        <taxon>Streptophyta</taxon>
        <taxon>Embryophyta</taxon>
        <taxon>Tracheophyta</taxon>
        <taxon>Spermatophyta</taxon>
        <taxon>Magnoliopsida</taxon>
        <taxon>eudicotyledons</taxon>
        <taxon>Gunneridae</taxon>
        <taxon>Pentapetalae</taxon>
        <taxon>rosids</taxon>
        <taxon>malvids</taxon>
        <taxon>Malvales</taxon>
        <taxon>Dipterocarpaceae</taxon>
        <taxon>Rubroshorea</taxon>
    </lineage>
</organism>
<dbReference type="Gene3D" id="1.20.1280.50">
    <property type="match status" value="1"/>
</dbReference>
<evidence type="ECO:0000313" key="2">
    <source>
        <dbReference type="EMBL" id="GKV19781.1"/>
    </source>
</evidence>
<feature type="domain" description="F-box" evidence="1">
    <location>
        <begin position="388"/>
        <end position="434"/>
    </location>
</feature>
<sequence length="563" mass="62515">MELRLKCLESKQTFAIQLPPDCTLLQLQQSLSLSLSPPPPSPSSLRFSLNSRDQLLSPSSPDVSLDSLGFIAGGLLYFSLNPNAFYHNPQPLTLVQESPPTHEPVTGRQIQEEPMLKTTNFGINFPNQETPISGLPQKLDLGSNYGQISQGTHMQGMNCPNQQTPLQDLAVQESLSEEFSHETRETAYGTVVEAETMDIDGTSGIKKFSEPYFLRRVLREELGNDGGNHKPLMIAVHAVLLESGFVAFDSVSGMPVDRFHLAVERPSSAFTVSLWYSLPELLTSSNSGSKMTDYVVIRFQNLGHFINVYGRLAKGGLVYRVCLDECRFAPTLDSIWANYDDKNVRMDEDVYSKSFPKNEVFKFCRIVKEGLALPLMIDLCESTGLASPACLMRLPPELKLKILELLSGVDVARMGCVCTGMQHLASNNDLWKQKFTEEFWDETAAQGMVNWRDKFATYWRRRKLAAPEISMCSYHAVGSTIHFPFGGDSYPLGYPILPNVPYHTNPFGVLPVITCGCGDYINDLFPGPAVTSALAQTGPAAFAPFGQQTFWPHCKLGGRHFFL</sequence>
<dbReference type="Proteomes" id="UP001054252">
    <property type="component" value="Unassembled WGS sequence"/>
</dbReference>
<dbReference type="PANTHER" id="PTHR47602:SF2">
    <property type="entry name" value="F-BOX PROTEIN SKIP22"/>
    <property type="match status" value="1"/>
</dbReference>
<dbReference type="AlphaFoldDB" id="A0AAV5K8A4"/>
<protein>
    <recommendedName>
        <fullName evidence="1">F-box domain-containing protein</fullName>
    </recommendedName>
</protein>
<gene>
    <name evidence="2" type="ORF">SLEP1_g30001</name>
</gene>
<evidence type="ECO:0000313" key="3">
    <source>
        <dbReference type="Proteomes" id="UP001054252"/>
    </source>
</evidence>
<dbReference type="PANTHER" id="PTHR47602">
    <property type="entry name" value="F-BOX PROTEIN SKIP22"/>
    <property type="match status" value="1"/>
</dbReference>
<name>A0AAV5K8A4_9ROSI</name>
<comment type="caution">
    <text evidence="2">The sequence shown here is derived from an EMBL/GenBank/DDBJ whole genome shotgun (WGS) entry which is preliminary data.</text>
</comment>
<dbReference type="PROSITE" id="PS50181">
    <property type="entry name" value="FBOX"/>
    <property type="match status" value="1"/>
</dbReference>
<reference evidence="2 3" key="1">
    <citation type="journal article" date="2021" name="Commun. Biol.">
        <title>The genome of Shorea leprosula (Dipterocarpaceae) highlights the ecological relevance of drought in aseasonal tropical rainforests.</title>
        <authorList>
            <person name="Ng K.K.S."/>
            <person name="Kobayashi M.J."/>
            <person name="Fawcett J.A."/>
            <person name="Hatakeyama M."/>
            <person name="Paape T."/>
            <person name="Ng C.H."/>
            <person name="Ang C.C."/>
            <person name="Tnah L.H."/>
            <person name="Lee C.T."/>
            <person name="Nishiyama T."/>
            <person name="Sese J."/>
            <person name="O'Brien M.J."/>
            <person name="Copetti D."/>
            <person name="Mohd Noor M.I."/>
            <person name="Ong R.C."/>
            <person name="Putra M."/>
            <person name="Sireger I.Z."/>
            <person name="Indrioko S."/>
            <person name="Kosugi Y."/>
            <person name="Izuno A."/>
            <person name="Isagi Y."/>
            <person name="Lee S.L."/>
            <person name="Shimizu K.K."/>
        </authorList>
    </citation>
    <scope>NUCLEOTIDE SEQUENCE [LARGE SCALE GENOMIC DNA]</scope>
    <source>
        <strain evidence="2">214</strain>
    </source>
</reference>
<dbReference type="SMART" id="SM00256">
    <property type="entry name" value="FBOX"/>
    <property type="match status" value="1"/>
</dbReference>
<proteinExistence type="predicted"/>
<dbReference type="InterPro" id="IPR036047">
    <property type="entry name" value="F-box-like_dom_sf"/>
</dbReference>
<evidence type="ECO:0000259" key="1">
    <source>
        <dbReference type="PROSITE" id="PS50181"/>
    </source>
</evidence>
<dbReference type="Gene3D" id="3.40.1000.30">
    <property type="match status" value="1"/>
</dbReference>
<dbReference type="SUPFAM" id="SSF81383">
    <property type="entry name" value="F-box domain"/>
    <property type="match status" value="1"/>
</dbReference>
<dbReference type="EMBL" id="BPVZ01000053">
    <property type="protein sequence ID" value="GKV19781.1"/>
    <property type="molecule type" value="Genomic_DNA"/>
</dbReference>
<dbReference type="InterPro" id="IPR001810">
    <property type="entry name" value="F-box_dom"/>
</dbReference>